<feature type="chain" id="PRO_5046336533" evidence="3">
    <location>
        <begin position="46"/>
        <end position="258"/>
    </location>
</feature>
<evidence type="ECO:0000256" key="1">
    <source>
        <dbReference type="SAM" id="MobiDB-lite"/>
    </source>
</evidence>
<protein>
    <submittedName>
        <fullName evidence="5">YcnI family protein</fullName>
    </submittedName>
</protein>
<feature type="domain" description="YncI copper-binding" evidence="4">
    <location>
        <begin position="46"/>
        <end position="185"/>
    </location>
</feature>
<dbReference type="Pfam" id="PF07987">
    <property type="entry name" value="DUF1775"/>
    <property type="match status" value="1"/>
</dbReference>
<feature type="signal peptide" evidence="3">
    <location>
        <begin position="1"/>
        <end position="45"/>
    </location>
</feature>
<evidence type="ECO:0000259" key="4">
    <source>
        <dbReference type="Pfam" id="PF07987"/>
    </source>
</evidence>
<dbReference type="CDD" id="cd08545">
    <property type="entry name" value="YcnI_like"/>
    <property type="match status" value="1"/>
</dbReference>
<evidence type="ECO:0000256" key="2">
    <source>
        <dbReference type="SAM" id="Phobius"/>
    </source>
</evidence>
<dbReference type="InterPro" id="IPR012533">
    <property type="entry name" value="YcnI-copper_dom"/>
</dbReference>
<feature type="compositionally biased region" description="Basic and acidic residues" evidence="1">
    <location>
        <begin position="189"/>
        <end position="201"/>
    </location>
</feature>
<sequence>MSTSRPTRRTPRSGHRLRARGAALTTALGAALTAGAVLGAPAASAHVTANVYGDAPEKGGYGAITLRVPNEEEQAGTTKLEMTVPAEYEITSARTQPVDGWTSEVTANGSDVVTKVTWTASDGAGIPAGLDSYQEFGVQLGALPDNIDDIMLPTKQTYSDGTVSNWNQPQSGDAEPESPAPVVALAEPSDGHGAHATHDDSEGAPGEAGSGEHAHAAEGGTDETARWLGGAGLLVGALGVGVGAGATLRARKNGKADS</sequence>
<keyword evidence="2" id="KW-0812">Transmembrane</keyword>
<feature type="transmembrane region" description="Helical" evidence="2">
    <location>
        <begin position="227"/>
        <end position="248"/>
    </location>
</feature>
<name>A0ABP4HAM2_9PSEU</name>
<feature type="compositionally biased region" description="Polar residues" evidence="1">
    <location>
        <begin position="161"/>
        <end position="171"/>
    </location>
</feature>
<accession>A0ABP4HAM2</accession>
<keyword evidence="2" id="KW-0472">Membrane</keyword>
<dbReference type="Gene3D" id="2.60.40.2230">
    <property type="entry name" value="Uncharacterised protein YcnI-like PF07987, DUF1775"/>
    <property type="match status" value="1"/>
</dbReference>
<proteinExistence type="predicted"/>
<evidence type="ECO:0000256" key="3">
    <source>
        <dbReference type="SAM" id="SignalP"/>
    </source>
</evidence>
<evidence type="ECO:0000313" key="6">
    <source>
        <dbReference type="Proteomes" id="UP001500653"/>
    </source>
</evidence>
<dbReference type="Proteomes" id="UP001500653">
    <property type="component" value="Unassembled WGS sequence"/>
</dbReference>
<keyword evidence="6" id="KW-1185">Reference proteome</keyword>
<feature type="region of interest" description="Disordered" evidence="1">
    <location>
        <begin position="161"/>
        <end position="224"/>
    </location>
</feature>
<organism evidence="5 6">
    <name type="scientific">Prauserella halophila</name>
    <dbReference type="NCBI Taxonomy" id="185641"/>
    <lineage>
        <taxon>Bacteria</taxon>
        <taxon>Bacillati</taxon>
        <taxon>Actinomycetota</taxon>
        <taxon>Actinomycetes</taxon>
        <taxon>Pseudonocardiales</taxon>
        <taxon>Pseudonocardiaceae</taxon>
        <taxon>Prauserella</taxon>
    </lineage>
</organism>
<comment type="caution">
    <text evidence="5">The sequence shown here is derived from an EMBL/GenBank/DDBJ whole genome shotgun (WGS) entry which is preliminary data.</text>
</comment>
<keyword evidence="3" id="KW-0732">Signal</keyword>
<dbReference type="InterPro" id="IPR038507">
    <property type="entry name" value="YcnI-like_sf"/>
</dbReference>
<evidence type="ECO:0000313" key="5">
    <source>
        <dbReference type="EMBL" id="GAA1253389.1"/>
    </source>
</evidence>
<gene>
    <name evidence="5" type="ORF">GCM10009676_45630</name>
</gene>
<reference evidence="6" key="1">
    <citation type="journal article" date="2019" name="Int. J. Syst. Evol. Microbiol.">
        <title>The Global Catalogue of Microorganisms (GCM) 10K type strain sequencing project: providing services to taxonomists for standard genome sequencing and annotation.</title>
        <authorList>
            <consortium name="The Broad Institute Genomics Platform"/>
            <consortium name="The Broad Institute Genome Sequencing Center for Infectious Disease"/>
            <person name="Wu L."/>
            <person name="Ma J."/>
        </authorList>
    </citation>
    <scope>NUCLEOTIDE SEQUENCE [LARGE SCALE GENOMIC DNA]</scope>
    <source>
        <strain evidence="6">JCM 13023</strain>
    </source>
</reference>
<keyword evidence="2" id="KW-1133">Transmembrane helix</keyword>
<dbReference type="EMBL" id="BAAALN010000019">
    <property type="protein sequence ID" value="GAA1253389.1"/>
    <property type="molecule type" value="Genomic_DNA"/>
</dbReference>
<dbReference type="RefSeq" id="WP_253865100.1">
    <property type="nucleotide sequence ID" value="NZ_BAAALN010000019.1"/>
</dbReference>